<evidence type="ECO:0000313" key="1">
    <source>
        <dbReference type="EMBL" id="KOM25535.1"/>
    </source>
</evidence>
<accession>A0A0L9T4L1</accession>
<sequence length="114" mass="13079">MPLLHCHIWHASAASTSFSQIRIINIHVFIILRLHFAQASSRFSTLPIRVPSVSLEFGPIRAFESIFDLVLSSSFCHFPLRSSLWRKLRGVRVTSSVSPREFVHQVVFRAQFCN</sequence>
<gene>
    <name evidence="1" type="ORF">LR48_Vigan115s000500</name>
</gene>
<dbReference type="Proteomes" id="UP000053144">
    <property type="component" value="Unassembled WGS sequence"/>
</dbReference>
<name>A0A0L9T4L1_PHAAN</name>
<protein>
    <submittedName>
        <fullName evidence="1">Uncharacterized protein</fullName>
    </submittedName>
</protein>
<evidence type="ECO:0000313" key="2">
    <source>
        <dbReference type="Proteomes" id="UP000053144"/>
    </source>
</evidence>
<dbReference type="Gramene" id="KOM25535">
    <property type="protein sequence ID" value="KOM25535"/>
    <property type="gene ID" value="LR48_Vigan115s000500"/>
</dbReference>
<organism evidence="1 2">
    <name type="scientific">Phaseolus angularis</name>
    <name type="common">Azuki bean</name>
    <name type="synonym">Vigna angularis</name>
    <dbReference type="NCBI Taxonomy" id="3914"/>
    <lineage>
        <taxon>Eukaryota</taxon>
        <taxon>Viridiplantae</taxon>
        <taxon>Streptophyta</taxon>
        <taxon>Embryophyta</taxon>
        <taxon>Tracheophyta</taxon>
        <taxon>Spermatophyta</taxon>
        <taxon>Magnoliopsida</taxon>
        <taxon>eudicotyledons</taxon>
        <taxon>Gunneridae</taxon>
        <taxon>Pentapetalae</taxon>
        <taxon>rosids</taxon>
        <taxon>fabids</taxon>
        <taxon>Fabales</taxon>
        <taxon>Fabaceae</taxon>
        <taxon>Papilionoideae</taxon>
        <taxon>50 kb inversion clade</taxon>
        <taxon>NPAAA clade</taxon>
        <taxon>indigoferoid/millettioid clade</taxon>
        <taxon>Phaseoleae</taxon>
        <taxon>Vigna</taxon>
    </lineage>
</organism>
<dbReference type="EMBL" id="KQ258269">
    <property type="protein sequence ID" value="KOM25535.1"/>
    <property type="molecule type" value="Genomic_DNA"/>
</dbReference>
<proteinExistence type="predicted"/>
<dbReference type="AlphaFoldDB" id="A0A0L9T4L1"/>
<reference evidence="2" key="1">
    <citation type="journal article" date="2015" name="Proc. Natl. Acad. Sci. U.S.A.">
        <title>Genome sequencing of adzuki bean (Vigna angularis) provides insight into high starch and low fat accumulation and domestication.</title>
        <authorList>
            <person name="Yang K."/>
            <person name="Tian Z."/>
            <person name="Chen C."/>
            <person name="Luo L."/>
            <person name="Zhao B."/>
            <person name="Wang Z."/>
            <person name="Yu L."/>
            <person name="Li Y."/>
            <person name="Sun Y."/>
            <person name="Li W."/>
            <person name="Chen Y."/>
            <person name="Li Y."/>
            <person name="Zhang Y."/>
            <person name="Ai D."/>
            <person name="Zhao J."/>
            <person name="Shang C."/>
            <person name="Ma Y."/>
            <person name="Wu B."/>
            <person name="Wang M."/>
            <person name="Gao L."/>
            <person name="Sun D."/>
            <person name="Zhang P."/>
            <person name="Guo F."/>
            <person name="Wang W."/>
            <person name="Li Y."/>
            <person name="Wang J."/>
            <person name="Varshney R.K."/>
            <person name="Wang J."/>
            <person name="Ling H.Q."/>
            <person name="Wan P."/>
        </authorList>
    </citation>
    <scope>NUCLEOTIDE SEQUENCE</scope>
    <source>
        <strain evidence="2">cv. Jingnong 6</strain>
    </source>
</reference>